<organism evidence="1 2">
    <name type="scientific">Thelonectria olida</name>
    <dbReference type="NCBI Taxonomy" id="1576542"/>
    <lineage>
        <taxon>Eukaryota</taxon>
        <taxon>Fungi</taxon>
        <taxon>Dikarya</taxon>
        <taxon>Ascomycota</taxon>
        <taxon>Pezizomycotina</taxon>
        <taxon>Sordariomycetes</taxon>
        <taxon>Hypocreomycetidae</taxon>
        <taxon>Hypocreales</taxon>
        <taxon>Nectriaceae</taxon>
        <taxon>Thelonectria</taxon>
    </lineage>
</organism>
<dbReference type="InterPro" id="IPR005152">
    <property type="entry name" value="Lipase_secreted"/>
</dbReference>
<evidence type="ECO:0000313" key="1">
    <source>
        <dbReference type="EMBL" id="KAH6889356.1"/>
    </source>
</evidence>
<dbReference type="AlphaFoldDB" id="A0A9P8W3J1"/>
<protein>
    <submittedName>
        <fullName evidence="1">Secretory lipase</fullName>
    </submittedName>
</protein>
<accession>A0A9P8W3J1</accession>
<dbReference type="Proteomes" id="UP000777438">
    <property type="component" value="Unassembled WGS sequence"/>
</dbReference>
<dbReference type="SUPFAM" id="SSF53474">
    <property type="entry name" value="alpha/beta-Hydrolases"/>
    <property type="match status" value="1"/>
</dbReference>
<dbReference type="OrthoDB" id="5382058at2759"/>
<sequence length="482" mass="51391">MRYSVGFVAAYACIASGQGPLSPQTNTFASNFELSVAQKSSLGLSDTAAKNINIAVRYEQTNWATGAVLQDPFYTTLPSNAANAAVGTVLKVEEFTDTSTFTLPPSVAMSRIIYQSKTLNGTLVPVSAYILWPYQNRKGARLAPLVSWGHGTSGIYADCAPSHLRDLYSQFGAPIQLAQAGYAVVASDYAGLGVAKDANGNNITHQFIASPSTGFDLLYAAQAARAAFPTKVTKEFVVFGHSQGGGAAWAAAQNQIKAKVPGYLGTVAAAPTTNALEQAKLTGSYLALIQVAKSIKSIYPSVSLSDILAADGIKLVDLMEGISGCNSALLQLITELFTSNPTISLVKDSFVNTVVAQQFADLTVSGGKNFKGPMLVIQGTADTTVIPAVTTDYVSKTCRRYSSNGLRYVQVEDAGHFPVLYAAQQTWMEWIDERFDRGSSLTWFGRCSSETIGTSTPRPLSNYNNRGVNYFLQIVTAAYQVA</sequence>
<dbReference type="PANTHER" id="PTHR34853">
    <property type="match status" value="1"/>
</dbReference>
<name>A0A9P8W3J1_9HYPO</name>
<comment type="caution">
    <text evidence="1">The sequence shown here is derived from an EMBL/GenBank/DDBJ whole genome shotgun (WGS) entry which is preliminary data.</text>
</comment>
<reference evidence="1 2" key="1">
    <citation type="journal article" date="2021" name="Nat. Commun.">
        <title>Genetic determinants of endophytism in the Arabidopsis root mycobiome.</title>
        <authorList>
            <person name="Mesny F."/>
            <person name="Miyauchi S."/>
            <person name="Thiergart T."/>
            <person name="Pickel B."/>
            <person name="Atanasova L."/>
            <person name="Karlsson M."/>
            <person name="Huettel B."/>
            <person name="Barry K.W."/>
            <person name="Haridas S."/>
            <person name="Chen C."/>
            <person name="Bauer D."/>
            <person name="Andreopoulos W."/>
            <person name="Pangilinan J."/>
            <person name="LaButti K."/>
            <person name="Riley R."/>
            <person name="Lipzen A."/>
            <person name="Clum A."/>
            <person name="Drula E."/>
            <person name="Henrissat B."/>
            <person name="Kohler A."/>
            <person name="Grigoriev I.V."/>
            <person name="Martin F.M."/>
            <person name="Hacquard S."/>
        </authorList>
    </citation>
    <scope>NUCLEOTIDE SEQUENCE [LARGE SCALE GENOMIC DNA]</scope>
    <source>
        <strain evidence="1 2">MPI-CAGE-CH-0241</strain>
    </source>
</reference>
<gene>
    <name evidence="1" type="ORF">B0T10DRAFT_529358</name>
</gene>
<evidence type="ECO:0000313" key="2">
    <source>
        <dbReference type="Proteomes" id="UP000777438"/>
    </source>
</evidence>
<dbReference type="InterPro" id="IPR029058">
    <property type="entry name" value="AB_hydrolase_fold"/>
</dbReference>
<dbReference type="GO" id="GO:0016042">
    <property type="term" value="P:lipid catabolic process"/>
    <property type="evidence" value="ECO:0007669"/>
    <property type="project" value="InterPro"/>
</dbReference>
<dbReference type="PANTHER" id="PTHR34853:SF1">
    <property type="entry name" value="LIPASE 5"/>
    <property type="match status" value="1"/>
</dbReference>
<dbReference type="EMBL" id="JAGPYM010000011">
    <property type="protein sequence ID" value="KAH6889356.1"/>
    <property type="molecule type" value="Genomic_DNA"/>
</dbReference>
<dbReference type="Pfam" id="PF03583">
    <property type="entry name" value="LIP"/>
    <property type="match status" value="1"/>
</dbReference>
<proteinExistence type="predicted"/>
<keyword evidence="2" id="KW-1185">Reference proteome</keyword>
<dbReference type="Gene3D" id="3.40.50.1820">
    <property type="entry name" value="alpha/beta hydrolase"/>
    <property type="match status" value="2"/>
</dbReference>
<dbReference type="GO" id="GO:0004806">
    <property type="term" value="F:triacylglycerol lipase activity"/>
    <property type="evidence" value="ECO:0007669"/>
    <property type="project" value="InterPro"/>
</dbReference>